<dbReference type="EMBL" id="LN899825">
    <property type="protein sequence ID" value="CUV35623.1"/>
    <property type="molecule type" value="Genomic_DNA"/>
</dbReference>
<keyword evidence="1" id="KW-0472">Membrane</keyword>
<reference evidence="6" key="1">
    <citation type="submission" date="2015-10" db="EMBL/GenBank/DDBJ databases">
        <authorList>
            <person name="Gilbert D.G."/>
        </authorList>
    </citation>
    <scope>NUCLEOTIDE SEQUENCE</scope>
    <source>
        <strain evidence="6">Phyl III-seqv23</strain>
    </source>
</reference>
<evidence type="ECO:0000256" key="1">
    <source>
        <dbReference type="SAM" id="Phobius"/>
    </source>
</evidence>
<proteinExistence type="predicted"/>
<evidence type="ECO:0000313" key="3">
    <source>
        <dbReference type="EMBL" id="CUV24431.1"/>
    </source>
</evidence>
<evidence type="ECO:0000313" key="7">
    <source>
        <dbReference type="EMBL" id="CUV48177.1"/>
    </source>
</evidence>
<feature type="transmembrane region" description="Helical" evidence="1">
    <location>
        <begin position="30"/>
        <end position="49"/>
    </location>
</feature>
<dbReference type="EMBL" id="LN899820">
    <property type="protein sequence ID" value="CUV53049.1"/>
    <property type="molecule type" value="Genomic_DNA"/>
</dbReference>
<sequence>MTECGFFVAGRGGIPRTMLCTGRHAASVVVWRRLIFLFPFLFWSLCRFLHLPRRSCAWRWSATVTPASCSMPR</sequence>
<dbReference type="AlphaFoldDB" id="A0A0S4VXB2"/>
<evidence type="ECO:0000313" key="6">
    <source>
        <dbReference type="EMBL" id="CUV39083.1"/>
    </source>
</evidence>
<dbReference type="EMBL" id="LN899827">
    <property type="protein sequence ID" value="CUV48177.1"/>
    <property type="molecule type" value="Genomic_DNA"/>
</dbReference>
<protein>
    <submittedName>
        <fullName evidence="6">Uncharacterized protein</fullName>
    </submittedName>
</protein>
<evidence type="ECO:0000313" key="4">
    <source>
        <dbReference type="EMBL" id="CUV31688.1"/>
    </source>
</evidence>
<name>A0A0S4VXB2_RALSL</name>
<evidence type="ECO:0000313" key="2">
    <source>
        <dbReference type="EMBL" id="CUV20837.1"/>
    </source>
</evidence>
<dbReference type="EMBL" id="LN899824">
    <property type="protein sequence ID" value="CUV31688.1"/>
    <property type="molecule type" value="Genomic_DNA"/>
</dbReference>
<keyword evidence="1" id="KW-1133">Transmembrane helix</keyword>
<organism evidence="6">
    <name type="scientific">Ralstonia solanacearum</name>
    <name type="common">Pseudomonas solanacearum</name>
    <dbReference type="NCBI Taxonomy" id="305"/>
    <lineage>
        <taxon>Bacteria</taxon>
        <taxon>Pseudomonadati</taxon>
        <taxon>Pseudomonadota</taxon>
        <taxon>Betaproteobacteria</taxon>
        <taxon>Burkholderiales</taxon>
        <taxon>Burkholderiaceae</taxon>
        <taxon>Ralstonia</taxon>
        <taxon>Ralstonia solanacearum species complex</taxon>
    </lineage>
</organism>
<dbReference type="EMBL" id="LN899822">
    <property type="protein sequence ID" value="CUV59652.1"/>
    <property type="molecule type" value="Genomic_DNA"/>
</dbReference>
<dbReference type="EMBL" id="LN899823">
    <property type="protein sequence ID" value="CUV24431.1"/>
    <property type="molecule type" value="Genomic_DNA"/>
</dbReference>
<accession>A0A0S4VXB2</accession>
<keyword evidence="1" id="KW-0812">Transmembrane</keyword>
<evidence type="ECO:0000313" key="5">
    <source>
        <dbReference type="EMBL" id="CUV35623.1"/>
    </source>
</evidence>
<evidence type="ECO:0000313" key="9">
    <source>
        <dbReference type="EMBL" id="CUV59652.1"/>
    </source>
</evidence>
<gene>
    <name evidence="2" type="ORF">PSS4_v1_1780006</name>
    <name evidence="9" type="ORF">RD1301_v1_490012</name>
    <name evidence="3" type="ORF">RUN1744_v1_650007</name>
    <name evidence="4" type="ORF">RUN1985_v1_990040</name>
    <name evidence="8" type="ORF">RUN215_v1_30006</name>
    <name evidence="5" type="ORF">TD1301_v1_1540044</name>
    <name evidence="6" type="ORF">TF3108_v1_230038</name>
    <name evidence="7" type="ORF">TO10_v1_1900008</name>
</gene>
<evidence type="ECO:0000313" key="8">
    <source>
        <dbReference type="EMBL" id="CUV53049.1"/>
    </source>
</evidence>
<dbReference type="EMBL" id="LN899826">
    <property type="protein sequence ID" value="CUV39083.1"/>
    <property type="molecule type" value="Genomic_DNA"/>
</dbReference>
<dbReference type="EMBL" id="LN899821">
    <property type="protein sequence ID" value="CUV20837.1"/>
    <property type="molecule type" value="Genomic_DNA"/>
</dbReference>